<sequence>MHEQIYSTQRRDSARDITEVLFEYLVPERMEPEAERESEAWVPDKSQAGPSSPDSSGIDGTVDRLQEMMNGMEMLLTDMEELRSDCSQQTAELISTALDLRTQQEEIKEGYSELSREMQELLDSVQGFLSTKCDFQPSEKEELAEQQREPKETESD</sequence>
<feature type="region of interest" description="Disordered" evidence="2">
    <location>
        <begin position="133"/>
        <end position="156"/>
    </location>
</feature>
<feature type="compositionally biased region" description="Low complexity" evidence="2">
    <location>
        <begin position="49"/>
        <end position="60"/>
    </location>
</feature>
<dbReference type="Proteomes" id="UP001219934">
    <property type="component" value="Unassembled WGS sequence"/>
</dbReference>
<evidence type="ECO:0000256" key="2">
    <source>
        <dbReference type="SAM" id="MobiDB-lite"/>
    </source>
</evidence>
<feature type="compositionally biased region" description="Basic and acidic residues" evidence="2">
    <location>
        <begin position="137"/>
        <end position="156"/>
    </location>
</feature>
<organism evidence="3 4">
    <name type="scientific">Pogonophryne albipinna</name>
    <dbReference type="NCBI Taxonomy" id="1090488"/>
    <lineage>
        <taxon>Eukaryota</taxon>
        <taxon>Metazoa</taxon>
        <taxon>Chordata</taxon>
        <taxon>Craniata</taxon>
        <taxon>Vertebrata</taxon>
        <taxon>Euteleostomi</taxon>
        <taxon>Actinopterygii</taxon>
        <taxon>Neopterygii</taxon>
        <taxon>Teleostei</taxon>
        <taxon>Neoteleostei</taxon>
        <taxon>Acanthomorphata</taxon>
        <taxon>Eupercaria</taxon>
        <taxon>Perciformes</taxon>
        <taxon>Notothenioidei</taxon>
        <taxon>Pogonophryne</taxon>
    </lineage>
</organism>
<gene>
    <name evidence="3" type="ORF">JOQ06_005051</name>
</gene>
<evidence type="ECO:0000313" key="3">
    <source>
        <dbReference type="EMBL" id="KAJ4929443.1"/>
    </source>
</evidence>
<evidence type="ECO:0000256" key="1">
    <source>
        <dbReference type="SAM" id="Coils"/>
    </source>
</evidence>
<dbReference type="AlphaFoldDB" id="A0AAD6FD65"/>
<name>A0AAD6FD65_9TELE</name>
<feature type="region of interest" description="Disordered" evidence="2">
    <location>
        <begin position="28"/>
        <end position="61"/>
    </location>
</feature>
<feature type="compositionally biased region" description="Basic and acidic residues" evidence="2">
    <location>
        <begin position="28"/>
        <end position="39"/>
    </location>
</feature>
<keyword evidence="4" id="KW-1185">Reference proteome</keyword>
<feature type="coiled-coil region" evidence="1">
    <location>
        <begin position="62"/>
        <end position="124"/>
    </location>
</feature>
<reference evidence="3" key="1">
    <citation type="submission" date="2022-11" db="EMBL/GenBank/DDBJ databases">
        <title>Chromosome-level genome of Pogonophryne albipinna.</title>
        <authorList>
            <person name="Jo E."/>
        </authorList>
    </citation>
    <scope>NUCLEOTIDE SEQUENCE</scope>
    <source>
        <strain evidence="3">SGF0006</strain>
        <tissue evidence="3">Muscle</tissue>
    </source>
</reference>
<proteinExistence type="predicted"/>
<keyword evidence="1" id="KW-0175">Coiled coil</keyword>
<accession>A0AAD6FD65</accession>
<protein>
    <submittedName>
        <fullName evidence="3">Uncharacterized protein</fullName>
    </submittedName>
</protein>
<comment type="caution">
    <text evidence="3">The sequence shown here is derived from an EMBL/GenBank/DDBJ whole genome shotgun (WGS) entry which is preliminary data.</text>
</comment>
<dbReference type="EMBL" id="JAPTMU010000017">
    <property type="protein sequence ID" value="KAJ4929443.1"/>
    <property type="molecule type" value="Genomic_DNA"/>
</dbReference>
<evidence type="ECO:0000313" key="4">
    <source>
        <dbReference type="Proteomes" id="UP001219934"/>
    </source>
</evidence>